<accession>A0A067T336</accession>
<proteinExistence type="predicted"/>
<dbReference type="HOGENOM" id="CLU_373865_0_0_1"/>
<reference evidence="3" key="1">
    <citation type="journal article" date="2014" name="Proc. Natl. Acad. Sci. U.S.A.">
        <title>Extensive sampling of basidiomycete genomes demonstrates inadequacy of the white-rot/brown-rot paradigm for wood decay fungi.</title>
        <authorList>
            <person name="Riley R."/>
            <person name="Salamov A.A."/>
            <person name="Brown D.W."/>
            <person name="Nagy L.G."/>
            <person name="Floudas D."/>
            <person name="Held B.W."/>
            <person name="Levasseur A."/>
            <person name="Lombard V."/>
            <person name="Morin E."/>
            <person name="Otillar R."/>
            <person name="Lindquist E.A."/>
            <person name="Sun H."/>
            <person name="LaButti K.M."/>
            <person name="Schmutz J."/>
            <person name="Jabbour D."/>
            <person name="Luo H."/>
            <person name="Baker S.E."/>
            <person name="Pisabarro A.G."/>
            <person name="Walton J.D."/>
            <person name="Blanchette R.A."/>
            <person name="Henrissat B."/>
            <person name="Martin F."/>
            <person name="Cullen D."/>
            <person name="Hibbett D.S."/>
            <person name="Grigoriev I.V."/>
        </authorList>
    </citation>
    <scope>NUCLEOTIDE SEQUENCE [LARGE SCALE GENOMIC DNA]</scope>
    <source>
        <strain evidence="3">CBS 339.88</strain>
    </source>
</reference>
<sequence>MAHKRAPKSRSSSVFFHCPLSFSGSDAPNHSPSPAPKKTASRLSEISPPPQKKARFRRNAPGSPEYDAQPAVTIMTPTKPPRSLGKRLSFGSIKPDSPSADDHMGDQVSLESPVDIAKATTSRVKRVSKPSAKVTYMADAASESDTPQIERKTSRVSPSKKVQESISASPSPPAPSQKSKKGKARKVDTPPPAVSSEEEDPKPAELKPKSASRSPTKIGASSSSANPSSLLAALDNLKHSRKGDNSHEKPQRLYSSKPLAARTKAAEVEVVIISSDSEPELTPRSQKQPIMAKKTATRKPVVKSEESSEPLSKQKASRSMKARPSNLSEEDSEQDKATLKKASKGRKTPLRLPQGRGYIRSSHTDSNAASVEADVSSDPDLPRYPILSAIKASEKSAAPNQTDSDGDIQRSASKRRKRVIKSKEHVDNSPSWDIEKTDVAVAAQELEEPESSIEAEETPETERPNLASFELLPYSDREPQTDSYMMDFKVVKTLEKSIANTIKASVRFVNFGPFINFSRAALDLVESSGYRGLCLAGKRGSAVSLLTGLVVSCSLVKGRAGNNDSGTMVKSISVIPIVGEYEQYMAYIGNKMDGQEMHGPIYESSYLVFSTKKEDRSTDRGYATQSEPGTPAKNMKYCAKRTVAGSSASGWYSKPFPSYLQFSDDVPIYDIRGSGFAFEKEDFDRLKTLPIFTSSATPPAPKDLPQNSLVTVAHTVNSFNGKDVRKILALNVQFVLFHGYLAD</sequence>
<gene>
    <name evidence="2" type="ORF">GALMADRAFT_210632</name>
</gene>
<evidence type="ECO:0000313" key="2">
    <source>
        <dbReference type="EMBL" id="KDR76752.1"/>
    </source>
</evidence>
<name>A0A067T336_GALM3</name>
<dbReference type="STRING" id="685588.A0A067T336"/>
<evidence type="ECO:0000256" key="1">
    <source>
        <dbReference type="SAM" id="MobiDB-lite"/>
    </source>
</evidence>
<dbReference type="AlphaFoldDB" id="A0A067T336"/>
<keyword evidence="3" id="KW-1185">Reference proteome</keyword>
<feature type="compositionally biased region" description="Acidic residues" evidence="1">
    <location>
        <begin position="445"/>
        <end position="459"/>
    </location>
</feature>
<dbReference type="OrthoDB" id="3034904at2759"/>
<dbReference type="EMBL" id="KL142378">
    <property type="protein sequence ID" value="KDR76752.1"/>
    <property type="molecule type" value="Genomic_DNA"/>
</dbReference>
<feature type="compositionally biased region" description="Basic and acidic residues" evidence="1">
    <location>
        <begin position="236"/>
        <end position="251"/>
    </location>
</feature>
<feature type="compositionally biased region" description="Low complexity" evidence="1">
    <location>
        <begin position="220"/>
        <end position="235"/>
    </location>
</feature>
<feature type="compositionally biased region" description="Basic residues" evidence="1">
    <location>
        <begin position="339"/>
        <end position="349"/>
    </location>
</feature>
<evidence type="ECO:0000313" key="3">
    <source>
        <dbReference type="Proteomes" id="UP000027222"/>
    </source>
</evidence>
<protein>
    <submittedName>
        <fullName evidence="2">Uncharacterized protein</fullName>
    </submittedName>
</protein>
<dbReference type="Proteomes" id="UP000027222">
    <property type="component" value="Unassembled WGS sequence"/>
</dbReference>
<feature type="compositionally biased region" description="Polar residues" evidence="1">
    <location>
        <begin position="22"/>
        <end position="32"/>
    </location>
</feature>
<feature type="region of interest" description="Disordered" evidence="1">
    <location>
        <begin position="1"/>
        <end position="472"/>
    </location>
</feature>
<feature type="compositionally biased region" description="Basic and acidic residues" evidence="1">
    <location>
        <begin position="421"/>
        <end position="438"/>
    </location>
</feature>
<organism evidence="2 3">
    <name type="scientific">Galerina marginata (strain CBS 339.88)</name>
    <dbReference type="NCBI Taxonomy" id="685588"/>
    <lineage>
        <taxon>Eukaryota</taxon>
        <taxon>Fungi</taxon>
        <taxon>Dikarya</taxon>
        <taxon>Basidiomycota</taxon>
        <taxon>Agaricomycotina</taxon>
        <taxon>Agaricomycetes</taxon>
        <taxon>Agaricomycetidae</taxon>
        <taxon>Agaricales</taxon>
        <taxon>Agaricineae</taxon>
        <taxon>Strophariaceae</taxon>
        <taxon>Galerina</taxon>
    </lineage>
</organism>